<evidence type="ECO:0000256" key="2">
    <source>
        <dbReference type="ARBA" id="ARBA00007639"/>
    </source>
</evidence>
<feature type="chain" id="PRO_5041420048" evidence="3">
    <location>
        <begin position="27"/>
        <end position="325"/>
    </location>
</feature>
<name>A0AA41YSN3_9HYPH</name>
<dbReference type="RefSeq" id="WP_282584223.1">
    <property type="nucleotide sequence ID" value="NZ_JAMOIM010000004.1"/>
</dbReference>
<dbReference type="InterPro" id="IPR025997">
    <property type="entry name" value="SBP_2_dom"/>
</dbReference>
<dbReference type="PANTHER" id="PTHR30036:SF7">
    <property type="entry name" value="ABC TRANSPORTER PERIPLASMIC-BINDING PROTEIN YPHF"/>
    <property type="match status" value="1"/>
</dbReference>
<evidence type="ECO:0000259" key="4">
    <source>
        <dbReference type="Pfam" id="PF13407"/>
    </source>
</evidence>
<keyword evidence="6" id="KW-1185">Reference proteome</keyword>
<organism evidence="5 6">
    <name type="scientific">Lichenifustis flavocetrariae</name>
    <dbReference type="NCBI Taxonomy" id="2949735"/>
    <lineage>
        <taxon>Bacteria</taxon>
        <taxon>Pseudomonadati</taxon>
        <taxon>Pseudomonadota</taxon>
        <taxon>Alphaproteobacteria</taxon>
        <taxon>Hyphomicrobiales</taxon>
        <taxon>Lichenihabitantaceae</taxon>
        <taxon>Lichenifustis</taxon>
    </lineage>
</organism>
<dbReference type="InterPro" id="IPR028082">
    <property type="entry name" value="Peripla_BP_I"/>
</dbReference>
<dbReference type="Proteomes" id="UP001165667">
    <property type="component" value="Unassembled WGS sequence"/>
</dbReference>
<dbReference type="Gene3D" id="3.40.50.2300">
    <property type="match status" value="2"/>
</dbReference>
<accession>A0AA41YSN3</accession>
<dbReference type="GO" id="GO:0030246">
    <property type="term" value="F:carbohydrate binding"/>
    <property type="evidence" value="ECO:0007669"/>
    <property type="project" value="TreeGrafter"/>
</dbReference>
<reference evidence="5" key="1">
    <citation type="submission" date="2022-05" db="EMBL/GenBank/DDBJ databases">
        <authorList>
            <person name="Pankratov T."/>
        </authorList>
    </citation>
    <scope>NUCLEOTIDE SEQUENCE</scope>
    <source>
        <strain evidence="5">BP6-180914</strain>
    </source>
</reference>
<dbReference type="SUPFAM" id="SSF53822">
    <property type="entry name" value="Periplasmic binding protein-like I"/>
    <property type="match status" value="1"/>
</dbReference>
<dbReference type="EMBL" id="JAMOIM010000004">
    <property type="protein sequence ID" value="MCW6507851.1"/>
    <property type="molecule type" value="Genomic_DNA"/>
</dbReference>
<dbReference type="AlphaFoldDB" id="A0AA41YSN3"/>
<protein>
    <submittedName>
        <fullName evidence="5">Substrate-binding domain-containing protein</fullName>
    </submittedName>
</protein>
<evidence type="ECO:0000256" key="3">
    <source>
        <dbReference type="SAM" id="SignalP"/>
    </source>
</evidence>
<dbReference type="Pfam" id="PF13407">
    <property type="entry name" value="Peripla_BP_4"/>
    <property type="match status" value="1"/>
</dbReference>
<comment type="subcellular location">
    <subcellularLocation>
        <location evidence="1">Periplasm</location>
    </subcellularLocation>
</comment>
<comment type="similarity">
    <text evidence="2">Belongs to the bacterial solute-binding protein 2 family.</text>
</comment>
<gene>
    <name evidence="5" type="ORF">M8523_07445</name>
</gene>
<evidence type="ECO:0000256" key="1">
    <source>
        <dbReference type="ARBA" id="ARBA00004418"/>
    </source>
</evidence>
<sequence>MRFTSVAAAAAMTLTSLVPASLPARADSTTIGAIYLDDVGFYAAVRKGIQDAATAQGREVSLLETNARADPGAEGSFIDRLISASAKAIVLSAVSSDGSVRAIRRAHDAGIPVVCYNTCVNDDAMKKYVYAYVVADPKTFGEKLGEVAADYFIAQGIKAPKIAVLNCEFVEVCTLRREGFEAALKARVPDYQIVSNQRGTVLDQAVSISDQTISAHPDVNAFFGEGGEAGVGAVRTIKQRGLAGKIVVFGADMSIAAAQELADNSIMKGVADVSGQGIGKLALEQALNGADKKPIGSLVVPMTISIFKTSQDGKTWLDAHKDGLS</sequence>
<keyword evidence="3" id="KW-0732">Signal</keyword>
<comment type="caution">
    <text evidence="5">The sequence shown here is derived from an EMBL/GenBank/DDBJ whole genome shotgun (WGS) entry which is preliminary data.</text>
</comment>
<evidence type="ECO:0000313" key="5">
    <source>
        <dbReference type="EMBL" id="MCW6507851.1"/>
    </source>
</evidence>
<dbReference type="GO" id="GO:0030288">
    <property type="term" value="C:outer membrane-bounded periplasmic space"/>
    <property type="evidence" value="ECO:0007669"/>
    <property type="project" value="TreeGrafter"/>
</dbReference>
<evidence type="ECO:0000313" key="6">
    <source>
        <dbReference type="Proteomes" id="UP001165667"/>
    </source>
</evidence>
<feature type="signal peptide" evidence="3">
    <location>
        <begin position="1"/>
        <end position="26"/>
    </location>
</feature>
<proteinExistence type="inferred from homology"/>
<dbReference type="InterPro" id="IPR050555">
    <property type="entry name" value="Bact_Solute-Bind_Prot2"/>
</dbReference>
<dbReference type="PANTHER" id="PTHR30036">
    <property type="entry name" value="D-XYLOSE-BINDING PERIPLASMIC PROTEIN"/>
    <property type="match status" value="1"/>
</dbReference>
<feature type="domain" description="Periplasmic binding protein" evidence="4">
    <location>
        <begin position="40"/>
        <end position="292"/>
    </location>
</feature>